<sequence>MPLFGIDRMLSTDRTRFGSRSDTISWKEEYALFERGMREFRSLTEVFKSTTRFASLLGDAMSISELLVAYKLSSRLCEKIVEKIVSKSTGIQSKNTTANLDDQTDPRNAKIKLYRFGCYELMIFETQVKSSQLKERLLHLRGETPLSREEEPILNAMQKENCPPADPSQKKWREEVPAKIPDNPGQDREDTVDMSDPNRLCCKLEDQE</sequence>
<proteinExistence type="predicted"/>
<dbReference type="CTD" id="20329501"/>
<protein>
    <submittedName>
        <fullName evidence="1">Uncharacterized protein</fullName>
    </submittedName>
</protein>
<evidence type="ECO:0000313" key="2">
    <source>
        <dbReference type="Proteomes" id="UP000054324"/>
    </source>
</evidence>
<dbReference type="OrthoDB" id="10620395at2759"/>
<organism evidence="1 2">
    <name type="scientific">Opisthorchis viverrini</name>
    <name type="common">Southeast Asian liver fluke</name>
    <dbReference type="NCBI Taxonomy" id="6198"/>
    <lineage>
        <taxon>Eukaryota</taxon>
        <taxon>Metazoa</taxon>
        <taxon>Spiralia</taxon>
        <taxon>Lophotrochozoa</taxon>
        <taxon>Platyhelminthes</taxon>
        <taxon>Trematoda</taxon>
        <taxon>Digenea</taxon>
        <taxon>Opisthorchiida</taxon>
        <taxon>Opisthorchiata</taxon>
        <taxon>Opisthorchiidae</taxon>
        <taxon>Opisthorchis</taxon>
    </lineage>
</organism>
<keyword evidence="2" id="KW-1185">Reference proteome</keyword>
<dbReference type="GeneID" id="20329501"/>
<dbReference type="Proteomes" id="UP000054324">
    <property type="component" value="Unassembled WGS sequence"/>
</dbReference>
<name>A0A074ZAT1_OPIVI</name>
<gene>
    <name evidence="1" type="ORF">T265_15336</name>
</gene>
<feature type="non-terminal residue" evidence="1">
    <location>
        <position position="208"/>
    </location>
</feature>
<dbReference type="AlphaFoldDB" id="A0A074ZAT1"/>
<dbReference type="EMBL" id="KL597065">
    <property type="protein sequence ID" value="KER20345.1"/>
    <property type="molecule type" value="Genomic_DNA"/>
</dbReference>
<evidence type="ECO:0000313" key="1">
    <source>
        <dbReference type="EMBL" id="KER20345.1"/>
    </source>
</evidence>
<dbReference type="KEGG" id="ovi:T265_15336"/>
<accession>A0A074ZAT1</accession>
<dbReference type="RefSeq" id="XP_009175901.1">
    <property type="nucleotide sequence ID" value="XM_009177637.1"/>
</dbReference>
<reference evidence="1 2" key="1">
    <citation type="submission" date="2013-11" db="EMBL/GenBank/DDBJ databases">
        <title>Opisthorchis viverrini - life in the bile duct.</title>
        <authorList>
            <person name="Young N.D."/>
            <person name="Nagarajan N."/>
            <person name="Lin S.J."/>
            <person name="Korhonen P.K."/>
            <person name="Jex A.R."/>
            <person name="Hall R.S."/>
            <person name="Safavi-Hemami H."/>
            <person name="Kaewkong W."/>
            <person name="Bertrand D."/>
            <person name="Gao S."/>
            <person name="Seet Q."/>
            <person name="Wongkham S."/>
            <person name="Teh B.T."/>
            <person name="Wongkham C."/>
            <person name="Intapan P.M."/>
            <person name="Maleewong W."/>
            <person name="Yang X."/>
            <person name="Hu M."/>
            <person name="Wang Z."/>
            <person name="Hofmann A."/>
            <person name="Sternberg P.W."/>
            <person name="Tan P."/>
            <person name="Wang J."/>
            <person name="Gasser R.B."/>
        </authorList>
    </citation>
    <scope>NUCLEOTIDE SEQUENCE [LARGE SCALE GENOMIC DNA]</scope>
</reference>